<dbReference type="Proteomes" id="UP001318040">
    <property type="component" value="Chromosome 20"/>
</dbReference>
<evidence type="ECO:0000256" key="3">
    <source>
        <dbReference type="ARBA" id="ARBA00023004"/>
    </source>
</evidence>
<dbReference type="RefSeq" id="XP_032813644.1">
    <property type="nucleotide sequence ID" value="XM_032957753.1"/>
</dbReference>
<dbReference type="GO" id="GO:0046872">
    <property type="term" value="F:metal ion binding"/>
    <property type="evidence" value="ECO:0007669"/>
    <property type="project" value="UniProtKB-KW"/>
</dbReference>
<name>A0AAJ7TA61_PETMA</name>
<evidence type="ECO:0000256" key="2">
    <source>
        <dbReference type="ARBA" id="ARBA00022723"/>
    </source>
</evidence>
<dbReference type="InterPro" id="IPR004294">
    <property type="entry name" value="Carotenoid_Oase"/>
</dbReference>
<sequence length="583" mass="63829">MMLLRRQDEEECTEPVKLMISGGLPEWLRGCLIRNGPGKHSVGDTHYCHWFDGLALLRKFDFRDGEVWFSSRYLRSDTYTKNVEANRILVPEFGTRVPLAEGAGLFQRSLALLRSALPEVTDNCSVNMMRCGTDVYAQSQTPLLRRIEPTSLLTSDKVNLAEKVGMNMLTAHPLYEPDGTAYNVATVIGERGRTKYNLLQIPPTAAGEERNSGVGRARVLCSVPCSRMISPSYLHSFGLCHSHALLLESPHVLHVLRMLTSSLRGENMASCLSYDPEQKTHIHVLARKREDAAPSSTPSSTSSSTPSSSSSSSSSPPPDVITCYTDAGVFIHHANTYNEEGHLVADVTSHDGDGVYSVFYFGKGEEEEEEGRDNDDDKEKKGVKSTSDEGGGGGGGRGREGGGDDDVKEERAPVKSRLLRFVIPLEANEKGVEIGTNLVTLPASEACAIRDKDGHLYCIPEEIAQSVDLPCINPAFSGIKNRFVYVVETQAGMVATKILKLDLVEKSRKEWREPRGWVGEPVFIARPGATDEDDGLLLVVVGPLRRVEQALLVVLGARDLEELARAPFPSALPLDMHGIFLPA</sequence>
<dbReference type="AlphaFoldDB" id="A0AAJ7TA61"/>
<reference evidence="8" key="1">
    <citation type="submission" date="2025-08" db="UniProtKB">
        <authorList>
            <consortium name="RefSeq"/>
        </authorList>
    </citation>
    <scope>IDENTIFICATION</scope>
    <source>
        <tissue evidence="8">Sperm</tissue>
    </source>
</reference>
<accession>A0AAJ7TA61</accession>
<dbReference type="GO" id="GO:0016121">
    <property type="term" value="P:carotene catabolic process"/>
    <property type="evidence" value="ECO:0007669"/>
    <property type="project" value="TreeGrafter"/>
</dbReference>
<evidence type="ECO:0000256" key="4">
    <source>
        <dbReference type="PIRSR" id="PIRSR604294-1"/>
    </source>
</evidence>
<evidence type="ECO:0000256" key="6">
    <source>
        <dbReference type="SAM" id="MobiDB-lite"/>
    </source>
</evidence>
<keyword evidence="3 4" id="KW-0408">Iron</keyword>
<evidence type="ECO:0000256" key="5">
    <source>
        <dbReference type="RuleBase" id="RU003799"/>
    </source>
</evidence>
<proteinExistence type="inferred from homology"/>
<dbReference type="GO" id="GO:0010436">
    <property type="term" value="F:carotenoid dioxygenase activity"/>
    <property type="evidence" value="ECO:0007669"/>
    <property type="project" value="TreeGrafter"/>
</dbReference>
<comment type="similarity">
    <text evidence="1 5">Belongs to the carotenoid oxygenase family.</text>
</comment>
<evidence type="ECO:0000256" key="1">
    <source>
        <dbReference type="ARBA" id="ARBA00006787"/>
    </source>
</evidence>
<organism evidence="7 8">
    <name type="scientific">Petromyzon marinus</name>
    <name type="common">Sea lamprey</name>
    <dbReference type="NCBI Taxonomy" id="7757"/>
    <lineage>
        <taxon>Eukaryota</taxon>
        <taxon>Metazoa</taxon>
        <taxon>Chordata</taxon>
        <taxon>Craniata</taxon>
        <taxon>Vertebrata</taxon>
        <taxon>Cyclostomata</taxon>
        <taxon>Hyperoartia</taxon>
        <taxon>Petromyzontiformes</taxon>
        <taxon>Petromyzontidae</taxon>
        <taxon>Petromyzon</taxon>
    </lineage>
</organism>
<dbReference type="Pfam" id="PF03055">
    <property type="entry name" value="RPE65"/>
    <property type="match status" value="1"/>
</dbReference>
<gene>
    <name evidence="8" type="primary">LOC116944239</name>
</gene>
<feature type="binding site" evidence="4">
    <location>
        <position position="577"/>
    </location>
    <ligand>
        <name>Fe cation</name>
        <dbReference type="ChEBI" id="CHEBI:24875"/>
        <note>catalytic</note>
    </ligand>
</feature>
<feature type="region of interest" description="Disordered" evidence="6">
    <location>
        <begin position="363"/>
        <end position="411"/>
    </location>
</feature>
<evidence type="ECO:0000313" key="7">
    <source>
        <dbReference type="Proteomes" id="UP001318040"/>
    </source>
</evidence>
<feature type="region of interest" description="Disordered" evidence="6">
    <location>
        <begin position="289"/>
        <end position="319"/>
    </location>
</feature>
<evidence type="ECO:0000313" key="8">
    <source>
        <dbReference type="RefSeq" id="XP_032813644.1"/>
    </source>
</evidence>
<feature type="binding site" evidence="4">
    <location>
        <position position="235"/>
    </location>
    <ligand>
        <name>Fe cation</name>
        <dbReference type="ChEBI" id="CHEBI:24875"/>
        <note>catalytic</note>
    </ligand>
</feature>
<keyword evidence="7" id="KW-1185">Reference proteome</keyword>
<dbReference type="GO" id="GO:0003834">
    <property type="term" value="F:beta-carotene 15,15'-dioxygenase activity"/>
    <property type="evidence" value="ECO:0007669"/>
    <property type="project" value="TreeGrafter"/>
</dbReference>
<feature type="compositionally biased region" description="Acidic residues" evidence="6">
    <location>
        <begin position="365"/>
        <end position="374"/>
    </location>
</feature>
<dbReference type="GO" id="GO:0042574">
    <property type="term" value="P:retinal metabolic process"/>
    <property type="evidence" value="ECO:0007669"/>
    <property type="project" value="TreeGrafter"/>
</dbReference>
<feature type="binding site" evidence="4">
    <location>
        <position position="172"/>
    </location>
    <ligand>
        <name>Fe cation</name>
        <dbReference type="ChEBI" id="CHEBI:24875"/>
        <note>catalytic</note>
    </ligand>
</feature>
<dbReference type="PANTHER" id="PTHR10543">
    <property type="entry name" value="BETA-CAROTENE DIOXYGENASE"/>
    <property type="match status" value="1"/>
</dbReference>
<feature type="compositionally biased region" description="Low complexity" evidence="6">
    <location>
        <begin position="294"/>
        <end position="314"/>
    </location>
</feature>
<keyword evidence="2 4" id="KW-0479">Metal-binding</keyword>
<dbReference type="PANTHER" id="PTHR10543:SF132">
    <property type="entry name" value="BETA,BETA-CAROTENE 15,15'-DIOXYGENASE"/>
    <property type="match status" value="1"/>
</dbReference>
<dbReference type="KEGG" id="pmrn:116944239"/>
<protein>
    <submittedName>
        <fullName evidence="8">Beta,beta-carotene 15,15'-dioxygenase-like</fullName>
    </submittedName>
</protein>
<feature type="binding site" evidence="4">
    <location>
        <position position="332"/>
    </location>
    <ligand>
        <name>Fe cation</name>
        <dbReference type="ChEBI" id="CHEBI:24875"/>
        <note>catalytic</note>
    </ligand>
</feature>
<comment type="cofactor">
    <cofactor evidence="4">
        <name>Fe(2+)</name>
        <dbReference type="ChEBI" id="CHEBI:29033"/>
    </cofactor>
    <text evidence="4">Binds 1 Fe(2+) ion per subunit.</text>
</comment>